<feature type="region of interest" description="Disordered" evidence="1">
    <location>
        <begin position="1"/>
        <end position="35"/>
    </location>
</feature>
<feature type="compositionally biased region" description="Basic and acidic residues" evidence="1">
    <location>
        <begin position="1"/>
        <end position="10"/>
    </location>
</feature>
<evidence type="ECO:0000313" key="3">
    <source>
        <dbReference type="EMBL" id="KAJ1194342.1"/>
    </source>
</evidence>
<keyword evidence="4" id="KW-1185">Reference proteome</keyword>
<dbReference type="Proteomes" id="UP001066276">
    <property type="component" value="Chromosome 2_2"/>
</dbReference>
<sequence length="167" mass="19928">MDPRSQERGQGDPTQLGTSQEDTDKTQEKDKKKRTCRFSAEEHEILVREVMEHQLFITSKLAIEWKEEIWQQIVDKINSVAEVRRTVTECKKRWHDCKCRTKERMSRNRKAALQTGGGVQHRKRTWTRWRRSLQPSSRGNRHWYHRTAQTTRKQHICRVSCTGDRNA</sequence>
<evidence type="ECO:0000259" key="2">
    <source>
        <dbReference type="PROSITE" id="PS50090"/>
    </source>
</evidence>
<dbReference type="PANTHER" id="PTHR23098">
    <property type="entry name" value="AGAP001331-PA-RELATED"/>
    <property type="match status" value="1"/>
</dbReference>
<reference evidence="3" key="1">
    <citation type="journal article" date="2022" name="bioRxiv">
        <title>Sequencing and chromosome-scale assembly of the giantPleurodeles waltlgenome.</title>
        <authorList>
            <person name="Brown T."/>
            <person name="Elewa A."/>
            <person name="Iarovenko S."/>
            <person name="Subramanian E."/>
            <person name="Araus A.J."/>
            <person name="Petzold A."/>
            <person name="Susuki M."/>
            <person name="Suzuki K.-i.T."/>
            <person name="Hayashi T."/>
            <person name="Toyoda A."/>
            <person name="Oliveira C."/>
            <person name="Osipova E."/>
            <person name="Leigh N.D."/>
            <person name="Simon A."/>
            <person name="Yun M.H."/>
        </authorList>
    </citation>
    <scope>NUCLEOTIDE SEQUENCE</scope>
    <source>
        <strain evidence="3">20211129_DDA</strain>
        <tissue evidence="3">Liver</tissue>
    </source>
</reference>
<dbReference type="Pfam" id="PF13873">
    <property type="entry name" value="Myb_DNA-bind_5"/>
    <property type="match status" value="1"/>
</dbReference>
<dbReference type="PANTHER" id="PTHR23098:SF16">
    <property type="entry name" value="REGULATORY PROTEIN ZESTE"/>
    <property type="match status" value="1"/>
</dbReference>
<gene>
    <name evidence="3" type="ORF">NDU88_003631</name>
</gene>
<dbReference type="EMBL" id="JANPWB010000004">
    <property type="protein sequence ID" value="KAJ1194342.1"/>
    <property type="molecule type" value="Genomic_DNA"/>
</dbReference>
<dbReference type="Gene3D" id="1.10.10.60">
    <property type="entry name" value="Homeodomain-like"/>
    <property type="match status" value="1"/>
</dbReference>
<protein>
    <recommendedName>
        <fullName evidence="2">Myb-like domain-containing protein</fullName>
    </recommendedName>
</protein>
<proteinExistence type="predicted"/>
<evidence type="ECO:0000256" key="1">
    <source>
        <dbReference type="SAM" id="MobiDB-lite"/>
    </source>
</evidence>
<dbReference type="PROSITE" id="PS50090">
    <property type="entry name" value="MYB_LIKE"/>
    <property type="match status" value="1"/>
</dbReference>
<dbReference type="InterPro" id="IPR001005">
    <property type="entry name" value="SANT/Myb"/>
</dbReference>
<organism evidence="3 4">
    <name type="scientific">Pleurodeles waltl</name>
    <name type="common">Iberian ribbed newt</name>
    <dbReference type="NCBI Taxonomy" id="8319"/>
    <lineage>
        <taxon>Eukaryota</taxon>
        <taxon>Metazoa</taxon>
        <taxon>Chordata</taxon>
        <taxon>Craniata</taxon>
        <taxon>Vertebrata</taxon>
        <taxon>Euteleostomi</taxon>
        <taxon>Amphibia</taxon>
        <taxon>Batrachia</taxon>
        <taxon>Caudata</taxon>
        <taxon>Salamandroidea</taxon>
        <taxon>Salamandridae</taxon>
        <taxon>Pleurodelinae</taxon>
        <taxon>Pleurodeles</taxon>
    </lineage>
</organism>
<dbReference type="AlphaFoldDB" id="A0AAV7V2Z2"/>
<accession>A0AAV7V2Z2</accession>
<dbReference type="InterPro" id="IPR028002">
    <property type="entry name" value="Myb_DNA-bind_5"/>
</dbReference>
<comment type="caution">
    <text evidence="3">The sequence shown here is derived from an EMBL/GenBank/DDBJ whole genome shotgun (WGS) entry which is preliminary data.</text>
</comment>
<evidence type="ECO:0000313" key="4">
    <source>
        <dbReference type="Proteomes" id="UP001066276"/>
    </source>
</evidence>
<feature type="domain" description="Myb-like" evidence="2">
    <location>
        <begin position="30"/>
        <end position="95"/>
    </location>
</feature>
<name>A0AAV7V2Z2_PLEWA</name>
<dbReference type="GO" id="GO:0005634">
    <property type="term" value="C:nucleus"/>
    <property type="evidence" value="ECO:0007669"/>
    <property type="project" value="TreeGrafter"/>
</dbReference>